<evidence type="ECO:0000313" key="1">
    <source>
        <dbReference type="EMBL" id="KAK9215973.1"/>
    </source>
</evidence>
<proteinExistence type="predicted"/>
<dbReference type="AlphaFoldDB" id="A0AAP0MM21"/>
<dbReference type="Proteomes" id="UP001428341">
    <property type="component" value="Unassembled WGS sequence"/>
</dbReference>
<gene>
    <name evidence="1" type="ORF">WN944_007980</name>
</gene>
<organism evidence="1 2">
    <name type="scientific">Citrus x changshan-huyou</name>
    <dbReference type="NCBI Taxonomy" id="2935761"/>
    <lineage>
        <taxon>Eukaryota</taxon>
        <taxon>Viridiplantae</taxon>
        <taxon>Streptophyta</taxon>
        <taxon>Embryophyta</taxon>
        <taxon>Tracheophyta</taxon>
        <taxon>Spermatophyta</taxon>
        <taxon>Magnoliopsida</taxon>
        <taxon>eudicotyledons</taxon>
        <taxon>Gunneridae</taxon>
        <taxon>Pentapetalae</taxon>
        <taxon>rosids</taxon>
        <taxon>malvids</taxon>
        <taxon>Sapindales</taxon>
        <taxon>Rutaceae</taxon>
        <taxon>Aurantioideae</taxon>
        <taxon>Citrus</taxon>
    </lineage>
</organism>
<accession>A0AAP0MM21</accession>
<name>A0AAP0MM21_9ROSI</name>
<sequence length="219" mass="25226">MDRISELPTFITHHMTSYISPKTGLAIGNEVNEIHFRVMSLENFFVHYVQTIFNGLRFQESAEEASISLLQLNASCPWDVSFQYKADLDTHWYIHVKQFLGVPSNLDKLRGYFPSLPLRVGNLELFSNEPVPLLVYVTLVDVVLWALGSGQVWNIEVNCCICDSCLIKYWRPDIKNLTVESSSLTEDQIFLYIDDMMHQCTTIEREVQNFILNGISCTY</sequence>
<keyword evidence="2" id="KW-1185">Reference proteome</keyword>
<protein>
    <submittedName>
        <fullName evidence="1">Uncharacterized protein</fullName>
    </submittedName>
</protein>
<evidence type="ECO:0000313" key="2">
    <source>
        <dbReference type="Proteomes" id="UP001428341"/>
    </source>
</evidence>
<reference evidence="1 2" key="1">
    <citation type="submission" date="2024-05" db="EMBL/GenBank/DDBJ databases">
        <title>Haplotype-resolved chromosome-level genome assembly of Huyou (Citrus changshanensis).</title>
        <authorList>
            <person name="Miao C."/>
            <person name="Chen W."/>
            <person name="Wu Y."/>
            <person name="Wang L."/>
            <person name="Zhao S."/>
            <person name="Grierson D."/>
            <person name="Xu C."/>
            <person name="Chen K."/>
        </authorList>
    </citation>
    <scope>NUCLEOTIDE SEQUENCE [LARGE SCALE GENOMIC DNA]</scope>
    <source>
        <strain evidence="1">01-14</strain>
        <tissue evidence="1">Leaf</tissue>
    </source>
</reference>
<dbReference type="EMBL" id="JBCGBO010000003">
    <property type="protein sequence ID" value="KAK9215973.1"/>
    <property type="molecule type" value="Genomic_DNA"/>
</dbReference>
<comment type="caution">
    <text evidence="1">The sequence shown here is derived from an EMBL/GenBank/DDBJ whole genome shotgun (WGS) entry which is preliminary data.</text>
</comment>